<reference evidence="2 3" key="1">
    <citation type="submission" date="2020-05" db="EMBL/GenBank/DDBJ databases">
        <title>MicrobeNet Type strains.</title>
        <authorList>
            <person name="Nicholson A.C."/>
        </authorList>
    </citation>
    <scope>NUCLEOTIDE SEQUENCE [LARGE SCALE GENOMIC DNA]</scope>
    <source>
        <strain evidence="2 3">JCM 3224</strain>
    </source>
</reference>
<dbReference type="InterPro" id="IPR000182">
    <property type="entry name" value="GNAT_dom"/>
</dbReference>
<gene>
    <name evidence="2" type="ORF">HLB23_03725</name>
</gene>
<dbReference type="AlphaFoldDB" id="A0A849C7P7"/>
<protein>
    <submittedName>
        <fullName evidence="2">GNAT family N-acetyltransferase</fullName>
    </submittedName>
</protein>
<name>A0A849C7P7_9NOCA</name>
<dbReference type="Gene3D" id="3.40.630.30">
    <property type="match status" value="1"/>
</dbReference>
<comment type="caution">
    <text evidence="2">The sequence shown here is derived from an EMBL/GenBank/DDBJ whole genome shotgun (WGS) entry which is preliminary data.</text>
</comment>
<dbReference type="InterPro" id="IPR052523">
    <property type="entry name" value="Trichothecene_AcTrans"/>
</dbReference>
<dbReference type="CDD" id="cd04301">
    <property type="entry name" value="NAT_SF"/>
    <property type="match status" value="1"/>
</dbReference>
<dbReference type="Proteomes" id="UP000586827">
    <property type="component" value="Unassembled WGS sequence"/>
</dbReference>
<dbReference type="PROSITE" id="PS51186">
    <property type="entry name" value="GNAT"/>
    <property type="match status" value="1"/>
</dbReference>
<organism evidence="2 3">
    <name type="scientific">Nocardia uniformis</name>
    <dbReference type="NCBI Taxonomy" id="53432"/>
    <lineage>
        <taxon>Bacteria</taxon>
        <taxon>Bacillati</taxon>
        <taxon>Actinomycetota</taxon>
        <taxon>Actinomycetes</taxon>
        <taxon>Mycobacteriales</taxon>
        <taxon>Nocardiaceae</taxon>
        <taxon>Nocardia</taxon>
    </lineage>
</organism>
<dbReference type="PANTHER" id="PTHR42791">
    <property type="entry name" value="GNAT FAMILY ACETYLTRANSFERASE"/>
    <property type="match status" value="1"/>
</dbReference>
<keyword evidence="3" id="KW-1185">Reference proteome</keyword>
<dbReference type="InterPro" id="IPR016181">
    <property type="entry name" value="Acyl_CoA_acyltransferase"/>
</dbReference>
<evidence type="ECO:0000313" key="2">
    <source>
        <dbReference type="EMBL" id="NNH68991.1"/>
    </source>
</evidence>
<dbReference type="PANTHER" id="PTHR42791:SF1">
    <property type="entry name" value="N-ACETYLTRANSFERASE DOMAIN-CONTAINING PROTEIN"/>
    <property type="match status" value="1"/>
</dbReference>
<evidence type="ECO:0000313" key="3">
    <source>
        <dbReference type="Proteomes" id="UP000586827"/>
    </source>
</evidence>
<dbReference type="Pfam" id="PF00583">
    <property type="entry name" value="Acetyltransf_1"/>
    <property type="match status" value="1"/>
</dbReference>
<accession>A0A849C7P7</accession>
<dbReference type="SUPFAM" id="SSF55729">
    <property type="entry name" value="Acyl-CoA N-acyltransferases (Nat)"/>
    <property type="match status" value="1"/>
</dbReference>
<sequence length="202" mass="22617">MEMTVRRADAADASRVTEVFAEATADEAVLTWVMKDHPEIAQRWRTEHVPELIRHALHEDEVWVAAVGDDIRAVSLWRTVTDSEQGEQEVSWARKLFEHTPVPPFRRLATVTGALAARHPEEFPHRYLQSIATVPRHRGSGAGGAILIHRLAAAERAGVPVYLEASTERSAALYERCGFIRVGEPIPLPEDGPTMLPMWFRG</sequence>
<dbReference type="GO" id="GO:0016747">
    <property type="term" value="F:acyltransferase activity, transferring groups other than amino-acyl groups"/>
    <property type="evidence" value="ECO:0007669"/>
    <property type="project" value="InterPro"/>
</dbReference>
<feature type="domain" description="N-acetyltransferase" evidence="1">
    <location>
        <begin position="3"/>
        <end position="202"/>
    </location>
</feature>
<keyword evidence="2" id="KW-0808">Transferase</keyword>
<proteinExistence type="predicted"/>
<dbReference type="EMBL" id="JABELX010000001">
    <property type="protein sequence ID" value="NNH68991.1"/>
    <property type="molecule type" value="Genomic_DNA"/>
</dbReference>
<evidence type="ECO:0000259" key="1">
    <source>
        <dbReference type="PROSITE" id="PS51186"/>
    </source>
</evidence>